<evidence type="ECO:0000313" key="7">
    <source>
        <dbReference type="EMBL" id="ANY68111.1"/>
    </source>
</evidence>
<sequence>MKFSKSAVYSVFLLTMIILIVGCSNNVSTATPDGTSSGSAQNAAATLQPDQRTIKHDMGETAIQGEPVNVVVLEVSFIDPLLDAGIVPIGVAEDGDPNLIVADVLEKIKGYTSVGMRAQPSLEAIRALKPDLIIAETSRHKDVYKELSNIAPTLSFSNTNGGYEDVISIAASIGDALGKSAEMTKVIEEHQSKLKAVQDKASEVKDSILLIGNTDGEITVRTADFFSSQLMSKIGLTYALSQNAKYSAVTGISVKMSIEQLLEVDPDIIILMSGKVDKIDSTGTRPIFKDELWNDLKAVKTNQMYDVDRFGWSLRRSIQGANVMLEQMETDILKLK</sequence>
<feature type="coiled-coil region" evidence="5">
    <location>
        <begin position="180"/>
        <end position="207"/>
    </location>
</feature>
<dbReference type="RefSeq" id="WP_099519266.1">
    <property type="nucleotide sequence ID" value="NZ_CP016808.1"/>
</dbReference>
<dbReference type="SUPFAM" id="SSF53807">
    <property type="entry name" value="Helical backbone' metal receptor"/>
    <property type="match status" value="1"/>
</dbReference>
<evidence type="ECO:0000256" key="1">
    <source>
        <dbReference type="ARBA" id="ARBA00004196"/>
    </source>
</evidence>
<keyword evidence="4" id="KW-0732">Signal</keyword>
<comment type="subcellular location">
    <subcellularLocation>
        <location evidence="1">Cell envelope</location>
    </subcellularLocation>
</comment>
<dbReference type="InterPro" id="IPR051313">
    <property type="entry name" value="Bact_iron-sidero_bind"/>
</dbReference>
<evidence type="ECO:0000256" key="3">
    <source>
        <dbReference type="ARBA" id="ARBA00022448"/>
    </source>
</evidence>
<keyword evidence="5" id="KW-0175">Coiled coil</keyword>
<evidence type="ECO:0000256" key="5">
    <source>
        <dbReference type="SAM" id="Coils"/>
    </source>
</evidence>
<protein>
    <submittedName>
        <fullName evidence="7">Iron-dicitrate ABC transporter substrate-binding protein</fullName>
    </submittedName>
</protein>
<dbReference type="PANTHER" id="PTHR30532">
    <property type="entry name" value="IRON III DICITRATE-BINDING PERIPLASMIC PROTEIN"/>
    <property type="match status" value="1"/>
</dbReference>
<dbReference type="PROSITE" id="PS50983">
    <property type="entry name" value="FE_B12_PBP"/>
    <property type="match status" value="1"/>
</dbReference>
<name>A0A1B2DKA5_9BACL</name>
<evidence type="ECO:0000256" key="2">
    <source>
        <dbReference type="ARBA" id="ARBA00008814"/>
    </source>
</evidence>
<dbReference type="GO" id="GO:0030288">
    <property type="term" value="C:outer membrane-bounded periplasmic space"/>
    <property type="evidence" value="ECO:0007669"/>
    <property type="project" value="TreeGrafter"/>
</dbReference>
<evidence type="ECO:0000256" key="4">
    <source>
        <dbReference type="ARBA" id="ARBA00022729"/>
    </source>
</evidence>
<evidence type="ECO:0000259" key="6">
    <source>
        <dbReference type="PROSITE" id="PS50983"/>
    </source>
</evidence>
<feature type="domain" description="Fe/B12 periplasmic-binding" evidence="6">
    <location>
        <begin position="69"/>
        <end position="336"/>
    </location>
</feature>
<dbReference type="AlphaFoldDB" id="A0A1B2DKA5"/>
<gene>
    <name evidence="7" type="ORF">BBD42_17725</name>
</gene>
<accession>A0A1B2DKA5</accession>
<keyword evidence="3" id="KW-0813">Transport</keyword>
<dbReference type="CDD" id="cd01146">
    <property type="entry name" value="FhuD"/>
    <property type="match status" value="1"/>
</dbReference>
<dbReference type="EMBL" id="CP016808">
    <property type="protein sequence ID" value="ANY68111.1"/>
    <property type="molecule type" value="Genomic_DNA"/>
</dbReference>
<reference evidence="7" key="1">
    <citation type="submission" date="2016-08" db="EMBL/GenBank/DDBJ databases">
        <title>Complete Genome Seqeunce of Paenibacillus sp. BIHB 4019 from tea rhizoplane.</title>
        <authorList>
            <person name="Thakur R."/>
            <person name="Swarnkar M.K."/>
            <person name="Gulati A."/>
        </authorList>
    </citation>
    <scope>NUCLEOTIDE SEQUENCE [LARGE SCALE GENOMIC DNA]</scope>
    <source>
        <strain evidence="7">BIHB4019</strain>
    </source>
</reference>
<dbReference type="InterPro" id="IPR002491">
    <property type="entry name" value="ABC_transptr_periplasmic_BD"/>
</dbReference>
<organism evidence="7">
    <name type="scientific">Paenibacillus sp. BIHB 4019</name>
    <dbReference type="NCBI Taxonomy" id="1870819"/>
    <lineage>
        <taxon>Bacteria</taxon>
        <taxon>Bacillati</taxon>
        <taxon>Bacillota</taxon>
        <taxon>Bacilli</taxon>
        <taxon>Bacillales</taxon>
        <taxon>Paenibacillaceae</taxon>
        <taxon>Paenibacillus</taxon>
    </lineage>
</organism>
<dbReference type="GO" id="GO:1901678">
    <property type="term" value="P:iron coordination entity transport"/>
    <property type="evidence" value="ECO:0007669"/>
    <property type="project" value="UniProtKB-ARBA"/>
</dbReference>
<dbReference type="Pfam" id="PF01497">
    <property type="entry name" value="Peripla_BP_2"/>
    <property type="match status" value="1"/>
</dbReference>
<proteinExistence type="inferred from homology"/>
<dbReference type="PANTHER" id="PTHR30532:SF29">
    <property type="entry name" value="FE(3+) DICITRATE-BINDING PERIPLASMIC PROTEIN"/>
    <property type="match status" value="1"/>
</dbReference>
<comment type="similarity">
    <text evidence="2">Belongs to the bacterial solute-binding protein 8 family.</text>
</comment>
<dbReference type="PROSITE" id="PS51257">
    <property type="entry name" value="PROKAR_LIPOPROTEIN"/>
    <property type="match status" value="1"/>
</dbReference>
<dbReference type="Gene3D" id="3.40.50.1980">
    <property type="entry name" value="Nitrogenase molybdenum iron protein domain"/>
    <property type="match status" value="2"/>
</dbReference>